<proteinExistence type="predicted"/>
<name>A0A2P5A7H4_PARAD</name>
<evidence type="ECO:0000313" key="3">
    <source>
        <dbReference type="Proteomes" id="UP000237105"/>
    </source>
</evidence>
<dbReference type="STRING" id="3476.A0A2P5A7H4"/>
<feature type="compositionally biased region" description="Acidic residues" evidence="1">
    <location>
        <begin position="68"/>
        <end position="88"/>
    </location>
</feature>
<dbReference type="OrthoDB" id="10251424at2759"/>
<dbReference type="AlphaFoldDB" id="A0A2P5A7H4"/>
<dbReference type="Proteomes" id="UP000237105">
    <property type="component" value="Unassembled WGS sequence"/>
</dbReference>
<keyword evidence="3" id="KW-1185">Reference proteome</keyword>
<gene>
    <name evidence="2" type="ORF">PanWU01x14_360790</name>
</gene>
<evidence type="ECO:0000256" key="1">
    <source>
        <dbReference type="SAM" id="MobiDB-lite"/>
    </source>
</evidence>
<comment type="caution">
    <text evidence="2">The sequence shown here is derived from an EMBL/GenBank/DDBJ whole genome shotgun (WGS) entry which is preliminary data.</text>
</comment>
<accession>A0A2P5A7H4</accession>
<feature type="compositionally biased region" description="Basic and acidic residues" evidence="1">
    <location>
        <begin position="1"/>
        <end position="20"/>
    </location>
</feature>
<protein>
    <submittedName>
        <fullName evidence="2">Uncharacterized protein</fullName>
    </submittedName>
</protein>
<feature type="region of interest" description="Disordered" evidence="1">
    <location>
        <begin position="1"/>
        <end position="24"/>
    </location>
</feature>
<evidence type="ECO:0000313" key="2">
    <source>
        <dbReference type="EMBL" id="PON32496.1"/>
    </source>
</evidence>
<organism evidence="2 3">
    <name type="scientific">Parasponia andersonii</name>
    <name type="common">Sponia andersonii</name>
    <dbReference type="NCBI Taxonomy" id="3476"/>
    <lineage>
        <taxon>Eukaryota</taxon>
        <taxon>Viridiplantae</taxon>
        <taxon>Streptophyta</taxon>
        <taxon>Embryophyta</taxon>
        <taxon>Tracheophyta</taxon>
        <taxon>Spermatophyta</taxon>
        <taxon>Magnoliopsida</taxon>
        <taxon>eudicotyledons</taxon>
        <taxon>Gunneridae</taxon>
        <taxon>Pentapetalae</taxon>
        <taxon>rosids</taxon>
        <taxon>fabids</taxon>
        <taxon>Rosales</taxon>
        <taxon>Cannabaceae</taxon>
        <taxon>Parasponia</taxon>
    </lineage>
</organism>
<sequence length="221" mass="25056">MGPRRTEVPSDEDHIQESHDSVTLNNHESNVSAAADDIAVLFIVSVMLTELRIISRNMDETRQFLPDNQDDHEEMVDVDDDADYDSSTDDSLVSDNGEEEVPSDHSADVSAKQAIGQESARNMNENINLAISILAEFSMEVCVVKDELHKERGAVTEEYRGTRNAIGRMQDANYILIMEVLAKNKHEKQLEYQTWWLHLEIKNAVPEKKQLWLGGLTFDEP</sequence>
<feature type="region of interest" description="Disordered" evidence="1">
    <location>
        <begin position="64"/>
        <end position="109"/>
    </location>
</feature>
<dbReference type="EMBL" id="JXTB01000811">
    <property type="protein sequence ID" value="PON32496.1"/>
    <property type="molecule type" value="Genomic_DNA"/>
</dbReference>
<reference evidence="3" key="1">
    <citation type="submission" date="2016-06" db="EMBL/GenBank/DDBJ databases">
        <title>Parallel loss of symbiosis genes in relatives of nitrogen-fixing non-legume Parasponia.</title>
        <authorList>
            <person name="Van Velzen R."/>
            <person name="Holmer R."/>
            <person name="Bu F."/>
            <person name="Rutten L."/>
            <person name="Van Zeijl A."/>
            <person name="Liu W."/>
            <person name="Santuari L."/>
            <person name="Cao Q."/>
            <person name="Sharma T."/>
            <person name="Shen D."/>
            <person name="Roswanjaya Y."/>
            <person name="Wardhani T."/>
            <person name="Kalhor M.S."/>
            <person name="Jansen J."/>
            <person name="Van den Hoogen J."/>
            <person name="Gungor B."/>
            <person name="Hartog M."/>
            <person name="Hontelez J."/>
            <person name="Verver J."/>
            <person name="Yang W.-C."/>
            <person name="Schijlen E."/>
            <person name="Repin R."/>
            <person name="Schilthuizen M."/>
            <person name="Schranz E."/>
            <person name="Heidstra R."/>
            <person name="Miyata K."/>
            <person name="Fedorova E."/>
            <person name="Kohlen W."/>
            <person name="Bisseling T."/>
            <person name="Smit S."/>
            <person name="Geurts R."/>
        </authorList>
    </citation>
    <scope>NUCLEOTIDE SEQUENCE [LARGE SCALE GENOMIC DNA]</scope>
    <source>
        <strain evidence="3">cv. WU1-14</strain>
    </source>
</reference>